<evidence type="ECO:0000313" key="2">
    <source>
        <dbReference type="WBParaSite" id="Csp11.Scaffold630.g20139.t2"/>
    </source>
</evidence>
<protein>
    <submittedName>
        <fullName evidence="2">39S ribosomal protein L52, mitochondrial</fullName>
    </submittedName>
</protein>
<evidence type="ECO:0000313" key="1">
    <source>
        <dbReference type="Proteomes" id="UP000095282"/>
    </source>
</evidence>
<dbReference type="WBParaSite" id="Csp11.Scaffold630.g20139.t2">
    <property type="protein sequence ID" value="Csp11.Scaffold630.g20139.t2"/>
    <property type="gene ID" value="Csp11.Scaffold630.g20139"/>
</dbReference>
<sequence>MKFRSLALSLRVFGVKNRLLQANQNESVKDWRTAHIHQEDAPPTISSVHLTWLVSSVAQFHFSMMLPPKSVIGKPLLRNTKKKSQMFTDEERLLEKDPVKHLELGLVDKEARRREELLIIQ</sequence>
<keyword evidence="1" id="KW-1185">Reference proteome</keyword>
<dbReference type="AlphaFoldDB" id="A0A1I7UWU7"/>
<dbReference type="Proteomes" id="UP000095282">
    <property type="component" value="Unplaced"/>
</dbReference>
<name>A0A1I7UWU7_9PELO</name>
<organism evidence="1 2">
    <name type="scientific">Caenorhabditis tropicalis</name>
    <dbReference type="NCBI Taxonomy" id="1561998"/>
    <lineage>
        <taxon>Eukaryota</taxon>
        <taxon>Metazoa</taxon>
        <taxon>Ecdysozoa</taxon>
        <taxon>Nematoda</taxon>
        <taxon>Chromadorea</taxon>
        <taxon>Rhabditida</taxon>
        <taxon>Rhabditina</taxon>
        <taxon>Rhabditomorpha</taxon>
        <taxon>Rhabditoidea</taxon>
        <taxon>Rhabditidae</taxon>
        <taxon>Peloderinae</taxon>
        <taxon>Caenorhabditis</taxon>
    </lineage>
</organism>
<accession>A0A1I7UWU7</accession>
<reference evidence="2" key="1">
    <citation type="submission" date="2016-11" db="UniProtKB">
        <authorList>
            <consortium name="WormBaseParasite"/>
        </authorList>
    </citation>
    <scope>IDENTIFICATION</scope>
</reference>
<proteinExistence type="predicted"/>